<dbReference type="Proteomes" id="UP001159042">
    <property type="component" value="Unassembled WGS sequence"/>
</dbReference>
<dbReference type="EMBL" id="JANEYG010000016">
    <property type="protein sequence ID" value="KAJ8919901.1"/>
    <property type="molecule type" value="Genomic_DNA"/>
</dbReference>
<keyword evidence="1" id="KW-0812">Transmembrane</keyword>
<name>A0AAV8W1T2_9CUCU</name>
<proteinExistence type="predicted"/>
<feature type="transmembrane region" description="Helical" evidence="1">
    <location>
        <begin position="77"/>
        <end position="96"/>
    </location>
</feature>
<keyword evidence="1" id="KW-1133">Transmembrane helix</keyword>
<keyword evidence="3" id="KW-1185">Reference proteome</keyword>
<feature type="transmembrane region" description="Helical" evidence="1">
    <location>
        <begin position="215"/>
        <end position="238"/>
    </location>
</feature>
<dbReference type="AlphaFoldDB" id="A0AAV8W1T2"/>
<organism evidence="2 3">
    <name type="scientific">Exocentrus adspersus</name>
    <dbReference type="NCBI Taxonomy" id="1586481"/>
    <lineage>
        <taxon>Eukaryota</taxon>
        <taxon>Metazoa</taxon>
        <taxon>Ecdysozoa</taxon>
        <taxon>Arthropoda</taxon>
        <taxon>Hexapoda</taxon>
        <taxon>Insecta</taxon>
        <taxon>Pterygota</taxon>
        <taxon>Neoptera</taxon>
        <taxon>Endopterygota</taxon>
        <taxon>Coleoptera</taxon>
        <taxon>Polyphaga</taxon>
        <taxon>Cucujiformia</taxon>
        <taxon>Chrysomeloidea</taxon>
        <taxon>Cerambycidae</taxon>
        <taxon>Lamiinae</taxon>
        <taxon>Acanthocinini</taxon>
        <taxon>Exocentrus</taxon>
    </lineage>
</organism>
<gene>
    <name evidence="2" type="ORF">NQ315_006430</name>
</gene>
<feature type="transmembrane region" description="Helical" evidence="1">
    <location>
        <begin position="135"/>
        <end position="159"/>
    </location>
</feature>
<evidence type="ECO:0000313" key="2">
    <source>
        <dbReference type="EMBL" id="KAJ8919901.1"/>
    </source>
</evidence>
<reference evidence="2 3" key="1">
    <citation type="journal article" date="2023" name="Insect Mol. Biol.">
        <title>Genome sequencing provides insights into the evolution of gene families encoding plant cell wall-degrading enzymes in longhorned beetles.</title>
        <authorList>
            <person name="Shin N.R."/>
            <person name="Okamura Y."/>
            <person name="Kirsch R."/>
            <person name="Pauchet Y."/>
        </authorList>
    </citation>
    <scope>NUCLEOTIDE SEQUENCE [LARGE SCALE GENOMIC DNA]</scope>
    <source>
        <strain evidence="2">EAD_L_NR</strain>
    </source>
</reference>
<evidence type="ECO:0000256" key="1">
    <source>
        <dbReference type="SAM" id="Phobius"/>
    </source>
</evidence>
<keyword evidence="1" id="KW-0472">Membrane</keyword>
<accession>A0AAV8W1T2</accession>
<protein>
    <submittedName>
        <fullName evidence="2">Uncharacterized protein</fullName>
    </submittedName>
</protein>
<evidence type="ECO:0000313" key="3">
    <source>
        <dbReference type="Proteomes" id="UP001159042"/>
    </source>
</evidence>
<feature type="transmembrane region" description="Helical" evidence="1">
    <location>
        <begin position="12"/>
        <end position="35"/>
    </location>
</feature>
<comment type="caution">
    <text evidence="2">The sequence shown here is derived from an EMBL/GenBank/DDBJ whole genome shotgun (WGS) entry which is preliminary data.</text>
</comment>
<sequence length="251" mass="28072">MDQLTAEKRLTLAYLFCIVAGTTTSVTTGIAWGHWYRTLDQCVGDRNCSCIIYGQHTATVFLGGPQAPCIWTTFGPLFYIFFCIGLTCFHGYRVLFTTKSPRMRTTRSVMAKMELGEAVQIQTITQEVTSSLPRAFWVCVSVLSVFFTVYSLVHFGIYVDGYYETCNQYRKTLERLLSLHGSALPVIYHRLTCQGVFDFMDYMQLDTGVAYRNGIINTGIALILGVASSGISWILFLFASVLNIKLAKAGD</sequence>